<protein>
    <recommendedName>
        <fullName evidence="1">GWxTD domain-containing protein</fullName>
    </recommendedName>
</protein>
<comment type="caution">
    <text evidence="2">The sequence shown here is derived from an EMBL/GenBank/DDBJ whole genome shotgun (WGS) entry which is preliminary data.</text>
</comment>
<feature type="domain" description="GWxTD" evidence="1">
    <location>
        <begin position="218"/>
        <end position="308"/>
    </location>
</feature>
<sequence length="347" mass="40811">MIIFLFLQIEWQAVNKPYSESLQELIIYYTIPTYDLQFVAEDSNFYTHYESQLKVYARDGRQVTGDYWETRRLKDSLDIHDSVKIVIPKTSKYFDLRIVDLNAGELLTVTEKIIPINYLANISWSIRNDTLNISFTILNQAGEIDSVYSSIEKIADSKAVHIGTYDDSLSFYVKELSNDTYTLKFMLFSIGEKIDELEIPITISRSFLLDDPSWLLKVDQLVYIATPSEMSQLKSAERTQRDSLWHAFWKEYDPTPHTAYNEKEVDYFSRIEYCEKNFSFGDRGWRSDRAKIYVKYGSPDEIHARPYETGSLPYLIWFYYRINRKFIFVDEHGFGEYMLVNPQGSTI</sequence>
<accession>A0A0S7YC00</accession>
<dbReference type="InterPro" id="IPR030959">
    <property type="entry name" value="GWxTD_dom"/>
</dbReference>
<evidence type="ECO:0000259" key="1">
    <source>
        <dbReference type="Pfam" id="PF20094"/>
    </source>
</evidence>
<dbReference type="EMBL" id="LJNI01000117">
    <property type="protein sequence ID" value="KPJ71883.1"/>
    <property type="molecule type" value="Genomic_DNA"/>
</dbReference>
<dbReference type="Pfam" id="PF20094">
    <property type="entry name" value="GWxTD_dom"/>
    <property type="match status" value="1"/>
</dbReference>
<dbReference type="NCBIfam" id="TIGR04514">
    <property type="entry name" value="GWxTD_dom"/>
    <property type="match status" value="1"/>
</dbReference>
<evidence type="ECO:0000313" key="3">
    <source>
        <dbReference type="Proteomes" id="UP000051012"/>
    </source>
</evidence>
<proteinExistence type="predicted"/>
<organism evidence="2 3">
    <name type="scientific">candidate division TA06 bacterium DG_78</name>
    <dbReference type="NCBI Taxonomy" id="1703772"/>
    <lineage>
        <taxon>Bacteria</taxon>
        <taxon>Bacteria division TA06</taxon>
    </lineage>
</organism>
<dbReference type="Proteomes" id="UP000051012">
    <property type="component" value="Unassembled WGS sequence"/>
</dbReference>
<gene>
    <name evidence="2" type="ORF">AMJ52_08265</name>
</gene>
<evidence type="ECO:0000313" key="2">
    <source>
        <dbReference type="EMBL" id="KPJ71883.1"/>
    </source>
</evidence>
<dbReference type="AlphaFoldDB" id="A0A0S7YC00"/>
<name>A0A0S7YC00_UNCT6</name>
<reference evidence="2 3" key="1">
    <citation type="journal article" date="2015" name="Microbiome">
        <title>Genomic resolution of linkages in carbon, nitrogen, and sulfur cycling among widespread estuary sediment bacteria.</title>
        <authorList>
            <person name="Baker B.J."/>
            <person name="Lazar C.S."/>
            <person name="Teske A.P."/>
            <person name="Dick G.J."/>
        </authorList>
    </citation>
    <scope>NUCLEOTIDE SEQUENCE [LARGE SCALE GENOMIC DNA]</scope>
    <source>
        <strain evidence="2">DG_78</strain>
    </source>
</reference>